<gene>
    <name evidence="3" type="ORF">Syun_005538</name>
</gene>
<evidence type="ECO:0000256" key="2">
    <source>
        <dbReference type="SAM" id="SignalP"/>
    </source>
</evidence>
<organism evidence="3 4">
    <name type="scientific">Stephania yunnanensis</name>
    <dbReference type="NCBI Taxonomy" id="152371"/>
    <lineage>
        <taxon>Eukaryota</taxon>
        <taxon>Viridiplantae</taxon>
        <taxon>Streptophyta</taxon>
        <taxon>Embryophyta</taxon>
        <taxon>Tracheophyta</taxon>
        <taxon>Spermatophyta</taxon>
        <taxon>Magnoliopsida</taxon>
        <taxon>Ranunculales</taxon>
        <taxon>Menispermaceae</taxon>
        <taxon>Menispermoideae</taxon>
        <taxon>Cissampelideae</taxon>
        <taxon>Stephania</taxon>
    </lineage>
</organism>
<keyword evidence="1" id="KW-0378">Hydrolase</keyword>
<keyword evidence="2" id="KW-0732">Signal</keyword>
<dbReference type="Gene3D" id="3.40.50.1110">
    <property type="entry name" value="SGNH hydrolase"/>
    <property type="match status" value="2"/>
</dbReference>
<name>A0AAP0Q617_9MAGN</name>
<proteinExistence type="predicted"/>
<evidence type="ECO:0000313" key="3">
    <source>
        <dbReference type="EMBL" id="KAK9164636.1"/>
    </source>
</evidence>
<evidence type="ECO:0000256" key="1">
    <source>
        <dbReference type="ARBA" id="ARBA00022801"/>
    </source>
</evidence>
<dbReference type="Proteomes" id="UP001420932">
    <property type="component" value="Unassembled WGS sequence"/>
</dbReference>
<dbReference type="PANTHER" id="PTHR45648:SF180">
    <property type="entry name" value="OS04G0561800 PROTEIN"/>
    <property type="match status" value="1"/>
</dbReference>
<feature type="signal peptide" evidence="2">
    <location>
        <begin position="1"/>
        <end position="28"/>
    </location>
</feature>
<dbReference type="EMBL" id="JBBNAF010000002">
    <property type="protein sequence ID" value="KAK9164636.1"/>
    <property type="molecule type" value="Genomic_DNA"/>
</dbReference>
<dbReference type="AlphaFoldDB" id="A0AAP0Q617"/>
<sequence length="344" mass="37256">MSKSKLELYMSSLLFILALSVFVFPCSGTAVDGPALFMFGDSSLDVGTNNYINTRANGNNPPYGIDFPGQCGHIPTGRFSNGFNIADFLGGPALFIFGDLIIDVGTNNGLESMFKGNVPPYGIDFPGSVATGRFSNGFSTADFLGEAGAKSLLNNSIIFINAGSIAWHWITLALSLLRPRNSLPVLEMHWRITLRKFDIASFLAIGCCPAARAGNDKGECSVDLNVYPQSFHSAIVPMLQNLSSELTGMKYALGNVYHMMMNYLNNPSPSGPTELRCACCGGGKLNAEKQCDAKATVCKNRDKYLFWDAFHPSQAAATIPVETLYNGTTEFVTPINLKQLNEDY</sequence>
<comment type="caution">
    <text evidence="3">The sequence shown here is derived from an EMBL/GenBank/DDBJ whole genome shotgun (WGS) entry which is preliminary data.</text>
</comment>
<dbReference type="InterPro" id="IPR036514">
    <property type="entry name" value="SGNH_hydro_sf"/>
</dbReference>
<evidence type="ECO:0000313" key="4">
    <source>
        <dbReference type="Proteomes" id="UP001420932"/>
    </source>
</evidence>
<evidence type="ECO:0008006" key="5">
    <source>
        <dbReference type="Google" id="ProtNLM"/>
    </source>
</evidence>
<dbReference type="GO" id="GO:0016787">
    <property type="term" value="F:hydrolase activity"/>
    <property type="evidence" value="ECO:0007669"/>
    <property type="project" value="UniProtKB-KW"/>
</dbReference>
<dbReference type="InterPro" id="IPR051058">
    <property type="entry name" value="GDSL_Est/Lipase"/>
</dbReference>
<reference evidence="3 4" key="1">
    <citation type="submission" date="2024-01" db="EMBL/GenBank/DDBJ databases">
        <title>Genome assemblies of Stephania.</title>
        <authorList>
            <person name="Yang L."/>
        </authorList>
    </citation>
    <scope>NUCLEOTIDE SEQUENCE [LARGE SCALE GENOMIC DNA]</scope>
    <source>
        <strain evidence="3">YNDBR</strain>
        <tissue evidence="3">Leaf</tissue>
    </source>
</reference>
<accession>A0AAP0Q617</accession>
<protein>
    <recommendedName>
        <fullName evidence="5">GDSL esterase/lipase</fullName>
    </recommendedName>
</protein>
<dbReference type="PANTHER" id="PTHR45648">
    <property type="entry name" value="GDSL LIPASE/ACYLHYDROLASE FAMILY PROTEIN (AFU_ORTHOLOGUE AFUA_4G14700)"/>
    <property type="match status" value="1"/>
</dbReference>
<keyword evidence="4" id="KW-1185">Reference proteome</keyword>
<feature type="chain" id="PRO_5043034470" description="GDSL esterase/lipase" evidence="2">
    <location>
        <begin position="29"/>
        <end position="344"/>
    </location>
</feature>